<comment type="subcellular location">
    <subcellularLocation>
        <location evidence="1">Nucleus</location>
    </subcellularLocation>
</comment>
<dbReference type="AlphaFoldDB" id="A2DLM7"/>
<evidence type="ECO:0000313" key="7">
    <source>
        <dbReference type="Proteomes" id="UP000001542"/>
    </source>
</evidence>
<evidence type="ECO:0000259" key="5">
    <source>
        <dbReference type="PROSITE" id="PS50102"/>
    </source>
</evidence>
<dbReference type="SUPFAM" id="SSF54928">
    <property type="entry name" value="RNA-binding domain, RBD"/>
    <property type="match status" value="1"/>
</dbReference>
<dbReference type="EMBL" id="DS113216">
    <property type="protein sequence ID" value="EAY18660.1"/>
    <property type="molecule type" value="Genomic_DNA"/>
</dbReference>
<dbReference type="InterPro" id="IPR035979">
    <property type="entry name" value="RBD_domain_sf"/>
</dbReference>
<keyword evidence="2" id="KW-0539">Nucleus</keyword>
<dbReference type="KEGG" id="tva:5464174"/>
<evidence type="ECO:0000256" key="1">
    <source>
        <dbReference type="ARBA" id="ARBA00004123"/>
    </source>
</evidence>
<dbReference type="Gene3D" id="3.30.70.330">
    <property type="match status" value="1"/>
</dbReference>
<dbReference type="InParanoid" id="A2DLM7"/>
<dbReference type="Proteomes" id="UP000001542">
    <property type="component" value="Unassembled WGS sequence"/>
</dbReference>
<dbReference type="OrthoDB" id="1875751at2759"/>
<name>A2DLM7_TRIV3</name>
<dbReference type="SMART" id="SM00360">
    <property type="entry name" value="RRM"/>
    <property type="match status" value="1"/>
</dbReference>
<dbReference type="GO" id="GO:0000398">
    <property type="term" value="P:mRNA splicing, via spliceosome"/>
    <property type="evidence" value="ECO:0000318"/>
    <property type="project" value="GO_Central"/>
</dbReference>
<dbReference type="VEuPathDB" id="TrichDB:TVAG_062650"/>
<dbReference type="InterPro" id="IPR000504">
    <property type="entry name" value="RRM_dom"/>
</dbReference>
<evidence type="ECO:0000313" key="6">
    <source>
        <dbReference type="EMBL" id="EAY18660.1"/>
    </source>
</evidence>
<dbReference type="Pfam" id="PF00076">
    <property type="entry name" value="RRM_1"/>
    <property type="match status" value="1"/>
</dbReference>
<gene>
    <name evidence="6" type="ORF">TVAG_062650</name>
</gene>
<dbReference type="RefSeq" id="XP_001579646.1">
    <property type="nucleotide sequence ID" value="XM_001579596.1"/>
</dbReference>
<evidence type="ECO:0000256" key="4">
    <source>
        <dbReference type="SAM" id="MobiDB-lite"/>
    </source>
</evidence>
<dbReference type="OMA" id="NTIVHVE"/>
<dbReference type="PROSITE" id="PS50102">
    <property type="entry name" value="RRM"/>
    <property type="match status" value="1"/>
</dbReference>
<dbReference type="CDD" id="cd00590">
    <property type="entry name" value="RRM_SF"/>
    <property type="match status" value="1"/>
</dbReference>
<feature type="compositionally biased region" description="Basic and acidic residues" evidence="4">
    <location>
        <begin position="79"/>
        <end position="102"/>
    </location>
</feature>
<dbReference type="GO" id="GO:0005634">
    <property type="term" value="C:nucleus"/>
    <property type="evidence" value="ECO:0007669"/>
    <property type="project" value="UniProtKB-SubCell"/>
</dbReference>
<accession>A2DLM7</accession>
<organism evidence="6 7">
    <name type="scientific">Trichomonas vaginalis (strain ATCC PRA-98 / G3)</name>
    <dbReference type="NCBI Taxonomy" id="412133"/>
    <lineage>
        <taxon>Eukaryota</taxon>
        <taxon>Metamonada</taxon>
        <taxon>Parabasalia</taxon>
        <taxon>Trichomonadida</taxon>
        <taxon>Trichomonadidae</taxon>
        <taxon>Trichomonas</taxon>
    </lineage>
</organism>
<keyword evidence="3" id="KW-0694">RNA-binding</keyword>
<sequence length="176" mass="20421">MSKQDTRVIFVGCLRPKTTEEDLTKAFSTVGKVEDVMILRDENGKSKQVAFISYETPEIAKLAVEKYDQTLQCNTIVHVELRKTRSPKNEQSDDDQYHRTETEQSSSSNSSSSEDEKPKKRKHSHHRHHKHHHRRHRHSSSSKSGSEDSNSEADKGKHRSHRHHHHHHSRSNHSSE</sequence>
<protein>
    <recommendedName>
        <fullName evidence="5">RRM domain-containing protein</fullName>
    </recommendedName>
</protein>
<reference evidence="6" key="2">
    <citation type="journal article" date="2007" name="Science">
        <title>Draft genome sequence of the sexually transmitted pathogen Trichomonas vaginalis.</title>
        <authorList>
            <person name="Carlton J.M."/>
            <person name="Hirt R.P."/>
            <person name="Silva J.C."/>
            <person name="Delcher A.L."/>
            <person name="Schatz M."/>
            <person name="Zhao Q."/>
            <person name="Wortman J.R."/>
            <person name="Bidwell S.L."/>
            <person name="Alsmark U.C.M."/>
            <person name="Besteiro S."/>
            <person name="Sicheritz-Ponten T."/>
            <person name="Noel C.J."/>
            <person name="Dacks J.B."/>
            <person name="Foster P.G."/>
            <person name="Simillion C."/>
            <person name="Van de Peer Y."/>
            <person name="Miranda-Saavedra D."/>
            <person name="Barton G.J."/>
            <person name="Westrop G.D."/>
            <person name="Mueller S."/>
            <person name="Dessi D."/>
            <person name="Fiori P.L."/>
            <person name="Ren Q."/>
            <person name="Paulsen I."/>
            <person name="Zhang H."/>
            <person name="Bastida-Corcuera F.D."/>
            <person name="Simoes-Barbosa A."/>
            <person name="Brown M.T."/>
            <person name="Hayes R.D."/>
            <person name="Mukherjee M."/>
            <person name="Okumura C.Y."/>
            <person name="Schneider R."/>
            <person name="Smith A.J."/>
            <person name="Vanacova S."/>
            <person name="Villalvazo M."/>
            <person name="Haas B.J."/>
            <person name="Pertea M."/>
            <person name="Feldblyum T.V."/>
            <person name="Utterback T.R."/>
            <person name="Shu C.L."/>
            <person name="Osoegawa K."/>
            <person name="de Jong P.J."/>
            <person name="Hrdy I."/>
            <person name="Horvathova L."/>
            <person name="Zubacova Z."/>
            <person name="Dolezal P."/>
            <person name="Malik S.B."/>
            <person name="Logsdon J.M. Jr."/>
            <person name="Henze K."/>
            <person name="Gupta A."/>
            <person name="Wang C.C."/>
            <person name="Dunne R.L."/>
            <person name="Upcroft J.A."/>
            <person name="Upcroft P."/>
            <person name="White O."/>
            <person name="Salzberg S.L."/>
            <person name="Tang P."/>
            <person name="Chiu C.-H."/>
            <person name="Lee Y.-S."/>
            <person name="Embley T.M."/>
            <person name="Coombs G.H."/>
            <person name="Mottram J.C."/>
            <person name="Tachezy J."/>
            <person name="Fraser-Liggett C.M."/>
            <person name="Johnson P.J."/>
        </authorList>
    </citation>
    <scope>NUCLEOTIDE SEQUENCE [LARGE SCALE GENOMIC DNA]</scope>
    <source>
        <strain evidence="6">G3</strain>
    </source>
</reference>
<feature type="region of interest" description="Disordered" evidence="4">
    <location>
        <begin position="79"/>
        <end position="176"/>
    </location>
</feature>
<feature type="compositionally biased region" description="Basic residues" evidence="4">
    <location>
        <begin position="119"/>
        <end position="140"/>
    </location>
</feature>
<dbReference type="VEuPathDB" id="TrichDB:TVAGG3_0580540"/>
<dbReference type="InterPro" id="IPR051183">
    <property type="entry name" value="U1_U11-U12_snRNP_70-35kDa"/>
</dbReference>
<dbReference type="PANTHER" id="PTHR13952">
    <property type="entry name" value="U1 SMALL NUCLEAR RIBONUCLEOPROTEIN 70 KD"/>
    <property type="match status" value="1"/>
</dbReference>
<feature type="domain" description="RRM" evidence="5">
    <location>
        <begin position="7"/>
        <end position="84"/>
    </location>
</feature>
<reference evidence="6" key="1">
    <citation type="submission" date="2006-10" db="EMBL/GenBank/DDBJ databases">
        <authorList>
            <person name="Amadeo P."/>
            <person name="Zhao Q."/>
            <person name="Wortman J."/>
            <person name="Fraser-Liggett C."/>
            <person name="Carlton J."/>
        </authorList>
    </citation>
    <scope>NUCLEOTIDE SEQUENCE</scope>
    <source>
        <strain evidence="6">G3</strain>
    </source>
</reference>
<dbReference type="GO" id="GO:0017069">
    <property type="term" value="F:snRNA binding"/>
    <property type="evidence" value="ECO:0000318"/>
    <property type="project" value="GO_Central"/>
</dbReference>
<dbReference type="InterPro" id="IPR012677">
    <property type="entry name" value="Nucleotide-bd_a/b_plait_sf"/>
</dbReference>
<evidence type="ECO:0000256" key="3">
    <source>
        <dbReference type="PROSITE-ProRule" id="PRU00176"/>
    </source>
</evidence>
<proteinExistence type="predicted"/>
<evidence type="ECO:0000256" key="2">
    <source>
        <dbReference type="ARBA" id="ARBA00023242"/>
    </source>
</evidence>
<dbReference type="PANTHER" id="PTHR13952:SF6">
    <property type="entry name" value="U11_U12 SMALL NUCLEAR RIBONUCLEOPROTEIN 35 KDA PROTEIN"/>
    <property type="match status" value="1"/>
</dbReference>
<feature type="compositionally biased region" description="Basic residues" evidence="4">
    <location>
        <begin position="156"/>
        <end position="176"/>
    </location>
</feature>
<dbReference type="STRING" id="5722.A2DLM7"/>
<dbReference type="GO" id="GO:0003729">
    <property type="term" value="F:mRNA binding"/>
    <property type="evidence" value="ECO:0000318"/>
    <property type="project" value="GO_Central"/>
</dbReference>
<dbReference type="SMR" id="A2DLM7"/>
<keyword evidence="7" id="KW-1185">Reference proteome</keyword>